<keyword evidence="3" id="KW-1185">Reference proteome</keyword>
<name>A0A091WZQ5_NIPNI</name>
<dbReference type="PANTHER" id="PTHR33395:SF22">
    <property type="entry name" value="REVERSE TRANSCRIPTASE DOMAIN-CONTAINING PROTEIN"/>
    <property type="match status" value="1"/>
</dbReference>
<dbReference type="EMBL" id="KL411406">
    <property type="protein sequence ID" value="KFR06816.1"/>
    <property type="molecule type" value="Genomic_DNA"/>
</dbReference>
<gene>
    <name evidence="2" type="ORF">Y956_10107</name>
</gene>
<dbReference type="GO" id="GO:0007508">
    <property type="term" value="P:larval heart development"/>
    <property type="evidence" value="ECO:0007669"/>
    <property type="project" value="TreeGrafter"/>
</dbReference>
<protein>
    <submittedName>
        <fullName evidence="2">Uncharacterized protein</fullName>
    </submittedName>
</protein>
<reference evidence="2 3" key="1">
    <citation type="submission" date="2014-04" db="EMBL/GenBank/DDBJ databases">
        <title>Genome evolution of avian class.</title>
        <authorList>
            <person name="Zhang G."/>
            <person name="Li C."/>
        </authorList>
    </citation>
    <scope>NUCLEOTIDE SEQUENCE [LARGE SCALE GENOMIC DNA]</scope>
    <source>
        <strain evidence="2">BGI_Y956</strain>
    </source>
</reference>
<evidence type="ECO:0000313" key="2">
    <source>
        <dbReference type="EMBL" id="KFR06816.1"/>
    </source>
</evidence>
<feature type="non-terminal residue" evidence="2">
    <location>
        <position position="202"/>
    </location>
</feature>
<accession>A0A091WZQ5</accession>
<dbReference type="AlphaFoldDB" id="A0A091WZQ5"/>
<dbReference type="GO" id="GO:0031012">
    <property type="term" value="C:extracellular matrix"/>
    <property type="evidence" value="ECO:0007669"/>
    <property type="project" value="TreeGrafter"/>
</dbReference>
<evidence type="ECO:0000313" key="3">
    <source>
        <dbReference type="Proteomes" id="UP000053283"/>
    </source>
</evidence>
<feature type="region of interest" description="Disordered" evidence="1">
    <location>
        <begin position="181"/>
        <end position="202"/>
    </location>
</feature>
<proteinExistence type="predicted"/>
<organism evidence="2 3">
    <name type="scientific">Nipponia nippon</name>
    <name type="common">Crested ibis</name>
    <name type="synonym">Ibis nippon</name>
    <dbReference type="NCBI Taxonomy" id="128390"/>
    <lineage>
        <taxon>Eukaryota</taxon>
        <taxon>Metazoa</taxon>
        <taxon>Chordata</taxon>
        <taxon>Craniata</taxon>
        <taxon>Vertebrata</taxon>
        <taxon>Euteleostomi</taxon>
        <taxon>Archelosauria</taxon>
        <taxon>Archosauria</taxon>
        <taxon>Dinosauria</taxon>
        <taxon>Saurischia</taxon>
        <taxon>Theropoda</taxon>
        <taxon>Coelurosauria</taxon>
        <taxon>Aves</taxon>
        <taxon>Neognathae</taxon>
        <taxon>Neoaves</taxon>
        <taxon>Aequornithes</taxon>
        <taxon>Pelecaniformes</taxon>
        <taxon>Threskiornithidae</taxon>
        <taxon>Nipponia</taxon>
    </lineage>
</organism>
<dbReference type="PANTHER" id="PTHR33395">
    <property type="entry name" value="TRANSCRIPTASE, PUTATIVE-RELATED-RELATED"/>
    <property type="match status" value="1"/>
</dbReference>
<dbReference type="Proteomes" id="UP000053283">
    <property type="component" value="Unassembled WGS sequence"/>
</dbReference>
<sequence length="202" mass="23289">ITALEFKRPNFGLFKDLPGGIPWVRALEGRGVQESWLIVKHHFLQAQDRCIPMSKKSSKEGRRPAWMSKELPAKLKWKKEVYRMCKKRQTTWEEYGNVVRVCRDAVRKAKVHLELNLARDVKDKKGFFKYINQKRKVKESVPPLMSSSGELITTDEEKAEVLNNFFASVFTGNLSPHTSRVNGPFDGDWEGRGPSTVRENQV</sequence>
<dbReference type="GO" id="GO:0061343">
    <property type="term" value="P:cell adhesion involved in heart morphogenesis"/>
    <property type="evidence" value="ECO:0007669"/>
    <property type="project" value="TreeGrafter"/>
</dbReference>
<evidence type="ECO:0000256" key="1">
    <source>
        <dbReference type="SAM" id="MobiDB-lite"/>
    </source>
</evidence>
<feature type="non-terminal residue" evidence="2">
    <location>
        <position position="1"/>
    </location>
</feature>